<dbReference type="GeneID" id="66112940"/>
<protein>
    <submittedName>
        <fullName evidence="1">Uncharacterized protein</fullName>
    </submittedName>
</protein>
<organism evidence="1 2">
    <name type="scientific">Guyanagaster necrorhizus</name>
    <dbReference type="NCBI Taxonomy" id="856835"/>
    <lineage>
        <taxon>Eukaryota</taxon>
        <taxon>Fungi</taxon>
        <taxon>Dikarya</taxon>
        <taxon>Basidiomycota</taxon>
        <taxon>Agaricomycotina</taxon>
        <taxon>Agaricomycetes</taxon>
        <taxon>Agaricomycetidae</taxon>
        <taxon>Agaricales</taxon>
        <taxon>Marasmiineae</taxon>
        <taxon>Physalacriaceae</taxon>
        <taxon>Guyanagaster</taxon>
    </lineage>
</organism>
<evidence type="ECO:0000313" key="2">
    <source>
        <dbReference type="Proteomes" id="UP000812287"/>
    </source>
</evidence>
<dbReference type="RefSeq" id="XP_043034594.1">
    <property type="nucleotide sequence ID" value="XM_043190643.1"/>
</dbReference>
<sequence>MLATPLLGPMLTSMPSTPMAASRGVPPGVLLSATTPPSCKTLLPASTTASRSDSTLLDCLQHTSLPIQLHAIPPPHSALQYAPSLVMELGYPSLPQGLALSMDQPASRPTTNRAFAPNTSIAPNPALTTRISVPIPTSTQSSSVDINAYGLPLHNEYANFSALGGMV</sequence>
<accession>A0A9P8AMT4</accession>
<name>A0A9P8AMT4_9AGAR</name>
<evidence type="ECO:0000313" key="1">
    <source>
        <dbReference type="EMBL" id="KAG7441094.1"/>
    </source>
</evidence>
<keyword evidence="2" id="KW-1185">Reference proteome</keyword>
<dbReference type="Proteomes" id="UP000812287">
    <property type="component" value="Unassembled WGS sequence"/>
</dbReference>
<dbReference type="EMBL" id="MU250563">
    <property type="protein sequence ID" value="KAG7441094.1"/>
    <property type="molecule type" value="Genomic_DNA"/>
</dbReference>
<dbReference type="AlphaFoldDB" id="A0A9P8AMT4"/>
<proteinExistence type="predicted"/>
<comment type="caution">
    <text evidence="1">The sequence shown here is derived from an EMBL/GenBank/DDBJ whole genome shotgun (WGS) entry which is preliminary data.</text>
</comment>
<reference evidence="1" key="1">
    <citation type="submission" date="2020-11" db="EMBL/GenBank/DDBJ databases">
        <title>Adaptations for nitrogen fixation in a non-lichenized fungal sporocarp promotes dispersal by wood-feeding termites.</title>
        <authorList>
            <consortium name="DOE Joint Genome Institute"/>
            <person name="Koch R.A."/>
            <person name="Yoon G."/>
            <person name="Arayal U."/>
            <person name="Lail K."/>
            <person name="Amirebrahimi M."/>
            <person name="Labutti K."/>
            <person name="Lipzen A."/>
            <person name="Riley R."/>
            <person name="Barry K."/>
            <person name="Henrissat B."/>
            <person name="Grigoriev I.V."/>
            <person name="Herr J.R."/>
            <person name="Aime M.C."/>
        </authorList>
    </citation>
    <scope>NUCLEOTIDE SEQUENCE</scope>
    <source>
        <strain evidence="1">MCA 3950</strain>
    </source>
</reference>
<gene>
    <name evidence="1" type="ORF">BT62DRAFT_997316</name>
</gene>